<feature type="compositionally biased region" description="Basic residues" evidence="1">
    <location>
        <begin position="83"/>
        <end position="100"/>
    </location>
</feature>
<feature type="region of interest" description="Disordered" evidence="1">
    <location>
        <begin position="68"/>
        <end position="116"/>
    </location>
</feature>
<name>A0A5A7Q559_STRAF</name>
<reference evidence="3" key="1">
    <citation type="journal article" date="2019" name="Curr. Biol.">
        <title>Genome Sequence of Striga asiatica Provides Insight into the Evolution of Plant Parasitism.</title>
        <authorList>
            <person name="Yoshida S."/>
            <person name="Kim S."/>
            <person name="Wafula E.K."/>
            <person name="Tanskanen J."/>
            <person name="Kim Y.M."/>
            <person name="Honaas L."/>
            <person name="Yang Z."/>
            <person name="Spallek T."/>
            <person name="Conn C.E."/>
            <person name="Ichihashi Y."/>
            <person name="Cheong K."/>
            <person name="Cui S."/>
            <person name="Der J.P."/>
            <person name="Gundlach H."/>
            <person name="Jiao Y."/>
            <person name="Hori C."/>
            <person name="Ishida J.K."/>
            <person name="Kasahara H."/>
            <person name="Kiba T."/>
            <person name="Kim M.S."/>
            <person name="Koo N."/>
            <person name="Laohavisit A."/>
            <person name="Lee Y.H."/>
            <person name="Lumba S."/>
            <person name="McCourt P."/>
            <person name="Mortimer J.C."/>
            <person name="Mutuku J.M."/>
            <person name="Nomura T."/>
            <person name="Sasaki-Sekimoto Y."/>
            <person name="Seto Y."/>
            <person name="Wang Y."/>
            <person name="Wakatake T."/>
            <person name="Sakakibara H."/>
            <person name="Demura T."/>
            <person name="Yamaguchi S."/>
            <person name="Yoneyama K."/>
            <person name="Manabe R.I."/>
            <person name="Nelson D.C."/>
            <person name="Schulman A.H."/>
            <person name="Timko M.P."/>
            <person name="dePamphilis C.W."/>
            <person name="Choi D."/>
            <person name="Shirasu K."/>
        </authorList>
    </citation>
    <scope>NUCLEOTIDE SEQUENCE [LARGE SCALE GENOMIC DNA]</scope>
    <source>
        <strain evidence="3">cv. UVA1</strain>
    </source>
</reference>
<sequence>MDGQQIGALQSKEIQMQYNNINELVGPYTVDVPLQVLQEVPPPTLPDSQKALILVGPPRDGMITAMGTVGVVDGNPNHDLKKPRTWKRTATKTGRLKRKQSNSEETSSTKEKKRGY</sequence>
<evidence type="ECO:0000313" key="3">
    <source>
        <dbReference type="Proteomes" id="UP000325081"/>
    </source>
</evidence>
<protein>
    <submittedName>
        <fullName evidence="2">Translation factor GUF1</fullName>
    </submittedName>
</protein>
<dbReference type="EMBL" id="BKCP01005849">
    <property type="protein sequence ID" value="GER40350.1"/>
    <property type="molecule type" value="Genomic_DNA"/>
</dbReference>
<evidence type="ECO:0000256" key="1">
    <source>
        <dbReference type="SAM" id="MobiDB-lite"/>
    </source>
</evidence>
<evidence type="ECO:0000313" key="2">
    <source>
        <dbReference type="EMBL" id="GER40350.1"/>
    </source>
</evidence>
<organism evidence="2 3">
    <name type="scientific">Striga asiatica</name>
    <name type="common">Asiatic witchweed</name>
    <name type="synonym">Buchnera asiatica</name>
    <dbReference type="NCBI Taxonomy" id="4170"/>
    <lineage>
        <taxon>Eukaryota</taxon>
        <taxon>Viridiplantae</taxon>
        <taxon>Streptophyta</taxon>
        <taxon>Embryophyta</taxon>
        <taxon>Tracheophyta</taxon>
        <taxon>Spermatophyta</taxon>
        <taxon>Magnoliopsida</taxon>
        <taxon>eudicotyledons</taxon>
        <taxon>Gunneridae</taxon>
        <taxon>Pentapetalae</taxon>
        <taxon>asterids</taxon>
        <taxon>lamiids</taxon>
        <taxon>Lamiales</taxon>
        <taxon>Orobanchaceae</taxon>
        <taxon>Buchnereae</taxon>
        <taxon>Striga</taxon>
    </lineage>
</organism>
<keyword evidence="3" id="KW-1185">Reference proteome</keyword>
<dbReference type="AlphaFoldDB" id="A0A5A7Q559"/>
<accession>A0A5A7Q559</accession>
<dbReference type="Proteomes" id="UP000325081">
    <property type="component" value="Unassembled WGS sequence"/>
</dbReference>
<proteinExistence type="predicted"/>
<comment type="caution">
    <text evidence="2">The sequence shown here is derived from an EMBL/GenBank/DDBJ whole genome shotgun (WGS) entry which is preliminary data.</text>
</comment>
<gene>
    <name evidence="2" type="ORF">STAS_17017</name>
</gene>